<reference evidence="2 3" key="1">
    <citation type="submission" date="2021-03" db="EMBL/GenBank/DDBJ databases">
        <title>Sequencing the genomes of 1000 actinobacteria strains.</title>
        <authorList>
            <person name="Klenk H.-P."/>
        </authorList>
    </citation>
    <scope>NUCLEOTIDE SEQUENCE [LARGE SCALE GENOMIC DNA]</scope>
    <source>
        <strain evidence="2 3">DSM 24221</strain>
    </source>
</reference>
<feature type="transmembrane region" description="Helical" evidence="1">
    <location>
        <begin position="40"/>
        <end position="58"/>
    </location>
</feature>
<dbReference type="Proteomes" id="UP001519362">
    <property type="component" value="Unassembled WGS sequence"/>
</dbReference>
<keyword evidence="3" id="KW-1185">Reference proteome</keyword>
<sequence length="197" mass="20865">MSARTDRIARVITELSTPALSVVAISLLCGIRGAPGWQGLGWGALLALFCGVIPYVALEVGARRGHFTNRHVTTHRQRPLAYAICITSVIVGVLVVSLLGAPPLLLWALATMFAGLIIAGTITLIGPKVSMHAMCLTSLGMFAAFLFSPWWLLALAAALPIVVWSRLQLGHHSKIEVVLGTGIAVLLTTAAWMLAPV</sequence>
<keyword evidence="1" id="KW-0812">Transmembrane</keyword>
<dbReference type="EMBL" id="JAGIOL010000001">
    <property type="protein sequence ID" value="MBP2436738.1"/>
    <property type="molecule type" value="Genomic_DNA"/>
</dbReference>
<evidence type="ECO:0000313" key="3">
    <source>
        <dbReference type="Proteomes" id="UP001519362"/>
    </source>
</evidence>
<evidence type="ECO:0000313" key="2">
    <source>
        <dbReference type="EMBL" id="MBP2436738.1"/>
    </source>
</evidence>
<name>A0ABS4ZHI5_9MICO</name>
<feature type="transmembrane region" description="Helical" evidence="1">
    <location>
        <begin position="79"/>
        <end position="99"/>
    </location>
</feature>
<feature type="transmembrane region" description="Helical" evidence="1">
    <location>
        <begin position="105"/>
        <end position="127"/>
    </location>
</feature>
<gene>
    <name evidence="2" type="ORF">JOF34_001324</name>
</gene>
<dbReference type="RefSeq" id="WP_165135645.1">
    <property type="nucleotide sequence ID" value="NZ_CP049253.1"/>
</dbReference>
<organism evidence="2 3">
    <name type="scientific">Microbacterium amylolyticum</name>
    <dbReference type="NCBI Taxonomy" id="936337"/>
    <lineage>
        <taxon>Bacteria</taxon>
        <taxon>Bacillati</taxon>
        <taxon>Actinomycetota</taxon>
        <taxon>Actinomycetes</taxon>
        <taxon>Micrococcales</taxon>
        <taxon>Microbacteriaceae</taxon>
        <taxon>Microbacterium</taxon>
    </lineage>
</organism>
<protein>
    <submittedName>
        <fullName evidence="2">Membrane-associated phospholipid phosphatase</fullName>
    </submittedName>
</protein>
<feature type="transmembrane region" description="Helical" evidence="1">
    <location>
        <begin position="12"/>
        <end position="34"/>
    </location>
</feature>
<feature type="transmembrane region" description="Helical" evidence="1">
    <location>
        <begin position="177"/>
        <end position="195"/>
    </location>
</feature>
<accession>A0ABS4ZHI5</accession>
<evidence type="ECO:0000256" key="1">
    <source>
        <dbReference type="SAM" id="Phobius"/>
    </source>
</evidence>
<proteinExistence type="predicted"/>
<keyword evidence="1" id="KW-0472">Membrane</keyword>
<feature type="transmembrane region" description="Helical" evidence="1">
    <location>
        <begin position="139"/>
        <end position="165"/>
    </location>
</feature>
<keyword evidence="1" id="KW-1133">Transmembrane helix</keyword>
<comment type="caution">
    <text evidence="2">The sequence shown here is derived from an EMBL/GenBank/DDBJ whole genome shotgun (WGS) entry which is preliminary data.</text>
</comment>